<evidence type="ECO:0000256" key="2">
    <source>
        <dbReference type="ARBA" id="ARBA00022692"/>
    </source>
</evidence>
<dbReference type="PANTHER" id="PTHR12911">
    <property type="entry name" value="SAD1/UNC-84-LIKE PROTEIN-RELATED"/>
    <property type="match status" value="1"/>
</dbReference>
<reference evidence="7" key="1">
    <citation type="submission" date="2021-02" db="EMBL/GenBank/DDBJ databases">
        <authorList>
            <person name="Dougan E. K."/>
            <person name="Rhodes N."/>
            <person name="Thang M."/>
            <person name="Chan C."/>
        </authorList>
    </citation>
    <scope>NUCLEOTIDE SEQUENCE</scope>
</reference>
<evidence type="ECO:0000259" key="6">
    <source>
        <dbReference type="PROSITE" id="PS51469"/>
    </source>
</evidence>
<dbReference type="AlphaFoldDB" id="A0A813IKN0"/>
<evidence type="ECO:0000256" key="5">
    <source>
        <dbReference type="SAM" id="MobiDB-lite"/>
    </source>
</evidence>
<dbReference type="Pfam" id="PF07738">
    <property type="entry name" value="Sad1_UNC"/>
    <property type="match status" value="1"/>
</dbReference>
<keyword evidence="3" id="KW-1133">Transmembrane helix</keyword>
<evidence type="ECO:0000313" key="8">
    <source>
        <dbReference type="Proteomes" id="UP000626109"/>
    </source>
</evidence>
<comment type="caution">
    <text evidence="7">The sequence shown here is derived from an EMBL/GenBank/DDBJ whole genome shotgun (WGS) entry which is preliminary data.</text>
</comment>
<name>A0A813IKN0_POLGL</name>
<keyword evidence="2" id="KW-0812">Transmembrane</keyword>
<proteinExistence type="predicted"/>
<evidence type="ECO:0000256" key="4">
    <source>
        <dbReference type="ARBA" id="ARBA00023136"/>
    </source>
</evidence>
<dbReference type="PROSITE" id="PS51469">
    <property type="entry name" value="SUN"/>
    <property type="match status" value="1"/>
</dbReference>
<evidence type="ECO:0000313" key="7">
    <source>
        <dbReference type="EMBL" id="CAE8654996.1"/>
    </source>
</evidence>
<dbReference type="EMBL" id="CAJNNW010013069">
    <property type="protein sequence ID" value="CAE8654996.1"/>
    <property type="molecule type" value="Genomic_DNA"/>
</dbReference>
<dbReference type="Gene3D" id="2.60.120.260">
    <property type="entry name" value="Galactose-binding domain-like"/>
    <property type="match status" value="1"/>
</dbReference>
<dbReference type="GO" id="GO:0005635">
    <property type="term" value="C:nuclear envelope"/>
    <property type="evidence" value="ECO:0007669"/>
    <property type="project" value="UniProtKB-ARBA"/>
</dbReference>
<organism evidence="7 8">
    <name type="scientific">Polarella glacialis</name>
    <name type="common">Dinoflagellate</name>
    <dbReference type="NCBI Taxonomy" id="89957"/>
    <lineage>
        <taxon>Eukaryota</taxon>
        <taxon>Sar</taxon>
        <taxon>Alveolata</taxon>
        <taxon>Dinophyceae</taxon>
        <taxon>Suessiales</taxon>
        <taxon>Suessiaceae</taxon>
        <taxon>Polarella</taxon>
    </lineage>
</organism>
<gene>
    <name evidence="7" type="ORF">PGLA2088_LOCUS11350</name>
</gene>
<protein>
    <recommendedName>
        <fullName evidence="6">SUN domain-containing protein</fullName>
    </recommendedName>
</protein>
<feature type="region of interest" description="Disordered" evidence="5">
    <location>
        <begin position="1"/>
        <end position="29"/>
    </location>
</feature>
<accession>A0A813IKN0</accession>
<dbReference type="PANTHER" id="PTHR12911:SF8">
    <property type="entry name" value="KLAROID PROTEIN-RELATED"/>
    <property type="match status" value="1"/>
</dbReference>
<keyword evidence="4" id="KW-0472">Membrane</keyword>
<dbReference type="Proteomes" id="UP000626109">
    <property type="component" value="Unassembled WGS sequence"/>
</dbReference>
<dbReference type="InterPro" id="IPR012919">
    <property type="entry name" value="SUN_dom"/>
</dbReference>
<dbReference type="GO" id="GO:0043495">
    <property type="term" value="F:protein-membrane adaptor activity"/>
    <property type="evidence" value="ECO:0007669"/>
    <property type="project" value="TreeGrafter"/>
</dbReference>
<dbReference type="GO" id="GO:0016020">
    <property type="term" value="C:membrane"/>
    <property type="evidence" value="ECO:0007669"/>
    <property type="project" value="UniProtKB-SubCell"/>
</dbReference>
<dbReference type="InterPro" id="IPR045119">
    <property type="entry name" value="SUN1-5"/>
</dbReference>
<feature type="domain" description="SUN" evidence="6">
    <location>
        <begin position="145"/>
        <end position="318"/>
    </location>
</feature>
<sequence length="318" mass="32750">MLALMDDDSGSSPAPAQVMPPPAISHFQPMGARQPELEGLWQELRRQEGLRGSELTEAAQRLLRLEQAVAAGGVGGGEGAASAATALAAAAAAEKAQQQAASAASAAAASAAAASAIGGQGAPPSETFDLATAGLGVDWASWGMGAEIDHGHTSPGLGRSLLGCASRAVTSLLPSQRTLFGFVSHPPEAVLAWDSAPPSRCYSIEGNGAVAIRFLKPVRAGHVVLEQLPSWATAKPLAAPRSFEVLAWPADGVEESYSVKLGSFEYQLDGLRAQVFPLINDSGSVFSGNVKGIKFSFGQNWGEEGLTMVCRLRVLAPP</sequence>
<evidence type="ECO:0000256" key="1">
    <source>
        <dbReference type="ARBA" id="ARBA00004370"/>
    </source>
</evidence>
<evidence type="ECO:0000256" key="3">
    <source>
        <dbReference type="ARBA" id="ARBA00022989"/>
    </source>
</evidence>
<comment type="subcellular location">
    <subcellularLocation>
        <location evidence="1">Membrane</location>
    </subcellularLocation>
</comment>